<name>A0AA96RGC5_9BACL</name>
<feature type="transmembrane region" description="Helical" evidence="1">
    <location>
        <begin position="206"/>
        <end position="224"/>
    </location>
</feature>
<dbReference type="EMBL" id="CP130318">
    <property type="protein sequence ID" value="WNQ12178.1"/>
    <property type="molecule type" value="Genomic_DNA"/>
</dbReference>
<accession>A0AA96RGC5</accession>
<protein>
    <submittedName>
        <fullName evidence="2">YhfC family intramembrane metalloprotease</fullName>
    </submittedName>
</protein>
<keyword evidence="1" id="KW-1133">Transmembrane helix</keyword>
<keyword evidence="2" id="KW-0378">Hydrolase</keyword>
<dbReference type="InterPro" id="IPR011397">
    <property type="entry name" value="YhfC"/>
</dbReference>
<dbReference type="Pfam" id="PF10086">
    <property type="entry name" value="YhfC"/>
    <property type="match status" value="1"/>
</dbReference>
<keyword evidence="3" id="KW-1185">Reference proteome</keyword>
<evidence type="ECO:0000256" key="1">
    <source>
        <dbReference type="SAM" id="Phobius"/>
    </source>
</evidence>
<keyword evidence="1" id="KW-0812">Transmembrane</keyword>
<sequence length="272" mass="29969">MVPTSAFAGMIVQGVLAVLIPLIAILYYYRKEKFSFVPFAVGAAVFLVFSQVLEKLLHLYVMTGNPVTMEWLKAPLVLAVYGALAAALFEEGGRWIGMKLLMPRRREWKDGLSFGLGHGGIEALLISGLASVQYLLYATLLNNGTFDEVLGSKLPAEAATQLKTALTDSGFGLYLVGGLERIPALFLQIAMSLMVLYAVRSGRLAMLLWAIVLHAGVDFFPGLYQAKVLPLWLVEILVWLTLPLSLYLIRRSRVWFGEAERRPDASFTGVGR</sequence>
<feature type="transmembrane region" description="Helical" evidence="1">
    <location>
        <begin position="36"/>
        <end position="53"/>
    </location>
</feature>
<feature type="transmembrane region" description="Helical" evidence="1">
    <location>
        <begin position="73"/>
        <end position="90"/>
    </location>
</feature>
<keyword evidence="1" id="KW-0472">Membrane</keyword>
<keyword evidence="2" id="KW-0482">Metalloprotease</keyword>
<reference evidence="2 3" key="1">
    <citation type="submission" date="2022-02" db="EMBL/GenBank/DDBJ databases">
        <title>Paenibacillus sp. MBLB1776 Whole Genome Shotgun Sequencing.</title>
        <authorList>
            <person name="Hwang C.Y."/>
            <person name="Cho E.-S."/>
            <person name="Seo M.-J."/>
        </authorList>
    </citation>
    <scope>NUCLEOTIDE SEQUENCE [LARGE SCALE GENOMIC DNA]</scope>
    <source>
        <strain evidence="2 3">MBLB1776</strain>
    </source>
</reference>
<dbReference type="Proteomes" id="UP001305702">
    <property type="component" value="Chromosome"/>
</dbReference>
<keyword evidence="2" id="KW-0645">Protease</keyword>
<feature type="transmembrane region" description="Helical" evidence="1">
    <location>
        <begin position="182"/>
        <end position="199"/>
    </location>
</feature>
<dbReference type="AlphaFoldDB" id="A0AA96RGC5"/>
<feature type="transmembrane region" description="Helical" evidence="1">
    <location>
        <begin position="111"/>
        <end position="136"/>
    </location>
</feature>
<feature type="transmembrane region" description="Helical" evidence="1">
    <location>
        <begin position="6"/>
        <end position="29"/>
    </location>
</feature>
<evidence type="ECO:0000313" key="2">
    <source>
        <dbReference type="EMBL" id="WNQ12178.1"/>
    </source>
</evidence>
<dbReference type="RefSeq" id="WP_315605955.1">
    <property type="nucleotide sequence ID" value="NZ_CP130318.1"/>
</dbReference>
<evidence type="ECO:0000313" key="3">
    <source>
        <dbReference type="Proteomes" id="UP001305702"/>
    </source>
</evidence>
<dbReference type="KEGG" id="paun:MJA45_03760"/>
<proteinExistence type="predicted"/>
<dbReference type="GO" id="GO:0008237">
    <property type="term" value="F:metallopeptidase activity"/>
    <property type="evidence" value="ECO:0007669"/>
    <property type="project" value="UniProtKB-KW"/>
</dbReference>
<gene>
    <name evidence="2" type="ORF">MJA45_03760</name>
</gene>
<organism evidence="2 3">
    <name type="scientific">Paenibacillus aurantius</name>
    <dbReference type="NCBI Taxonomy" id="2918900"/>
    <lineage>
        <taxon>Bacteria</taxon>
        <taxon>Bacillati</taxon>
        <taxon>Bacillota</taxon>
        <taxon>Bacilli</taxon>
        <taxon>Bacillales</taxon>
        <taxon>Paenibacillaceae</taxon>
        <taxon>Paenibacillus</taxon>
    </lineage>
</organism>
<feature type="transmembrane region" description="Helical" evidence="1">
    <location>
        <begin position="230"/>
        <end position="249"/>
    </location>
</feature>
<dbReference type="PIRSF" id="PIRSF033101">
    <property type="entry name" value="UCP033101"/>
    <property type="match status" value="1"/>
</dbReference>